<comment type="caution">
    <text evidence="3">The sequence shown here is derived from an EMBL/GenBank/DDBJ whole genome shotgun (WGS) entry which is preliminary data.</text>
</comment>
<dbReference type="RefSeq" id="WP_336598867.1">
    <property type="nucleotide sequence ID" value="NZ_JACFYJ010000024.1"/>
</dbReference>
<feature type="signal peptide" evidence="2">
    <location>
        <begin position="1"/>
        <end position="31"/>
    </location>
</feature>
<evidence type="ECO:0000256" key="2">
    <source>
        <dbReference type="SAM" id="SignalP"/>
    </source>
</evidence>
<dbReference type="EMBL" id="JACFYJ010000024">
    <property type="protein sequence ID" value="MEI5998747.1"/>
    <property type="molecule type" value="Genomic_DNA"/>
</dbReference>
<evidence type="ECO:0008006" key="5">
    <source>
        <dbReference type="Google" id="ProtNLM"/>
    </source>
</evidence>
<sequence>MHTLHGIACTQRRNRLRSVLAVITASVVATACGDGASSQASQEQQQGGTQQEPHPILATTFNAVPTQSASSTGTSLQLRQSASSNSTTLHEPQSSSAQAQPPVFPGGASEADSVVLAAPVIHTVD</sequence>
<proteinExistence type="predicted"/>
<evidence type="ECO:0000256" key="1">
    <source>
        <dbReference type="SAM" id="MobiDB-lite"/>
    </source>
</evidence>
<feature type="compositionally biased region" description="Low complexity" evidence="1">
    <location>
        <begin position="35"/>
        <end position="52"/>
    </location>
</feature>
<accession>A0ABU8ISX7</accession>
<organism evidence="3 4">
    <name type="scientific">Paraburkholderia bengalensis</name>
    <dbReference type="NCBI Taxonomy" id="2747562"/>
    <lineage>
        <taxon>Bacteria</taxon>
        <taxon>Pseudomonadati</taxon>
        <taxon>Pseudomonadota</taxon>
        <taxon>Betaproteobacteria</taxon>
        <taxon>Burkholderiales</taxon>
        <taxon>Burkholderiaceae</taxon>
        <taxon>Paraburkholderia</taxon>
    </lineage>
</organism>
<feature type="compositionally biased region" description="Polar residues" evidence="1">
    <location>
        <begin position="59"/>
        <end position="99"/>
    </location>
</feature>
<gene>
    <name evidence="3" type="ORF">H3V53_16485</name>
</gene>
<feature type="region of interest" description="Disordered" evidence="1">
    <location>
        <begin position="33"/>
        <end position="110"/>
    </location>
</feature>
<keyword evidence="4" id="KW-1185">Reference proteome</keyword>
<dbReference type="Proteomes" id="UP001386437">
    <property type="component" value="Unassembled WGS sequence"/>
</dbReference>
<evidence type="ECO:0000313" key="4">
    <source>
        <dbReference type="Proteomes" id="UP001386437"/>
    </source>
</evidence>
<name>A0ABU8ISX7_9BURK</name>
<protein>
    <recommendedName>
        <fullName evidence="5">Lipoprotein</fullName>
    </recommendedName>
</protein>
<evidence type="ECO:0000313" key="3">
    <source>
        <dbReference type="EMBL" id="MEI5998747.1"/>
    </source>
</evidence>
<reference evidence="3 4" key="1">
    <citation type="journal article" date="2022" name="Arch. Microbiol.">
        <title>Paraburkholderia bengalensis sp. nov. isolated from roots of Oryza sativa, IR64.</title>
        <authorList>
            <person name="Nag P."/>
            <person name="Mondal N."/>
            <person name="Sarkar J."/>
            <person name="Das S."/>
        </authorList>
    </citation>
    <scope>NUCLEOTIDE SEQUENCE [LARGE SCALE GENOMIC DNA]</scope>
    <source>
        <strain evidence="3 4">IR64_4_BI</strain>
    </source>
</reference>
<keyword evidence="2" id="KW-0732">Signal</keyword>
<feature type="chain" id="PRO_5047181554" description="Lipoprotein" evidence="2">
    <location>
        <begin position="32"/>
        <end position="125"/>
    </location>
</feature>